<sequence length="188" mass="21815">PSHITFILSHPHEKKSYTVTFPDFPAFLSSISLPLDECIDHEELKRLTTMSQWIPTHPWAYSEYVGDDMKKILGMDCYTPMMKKAYHLAFSPEHYKIRIGVVMKEEDKEIMQEKKEKGKDEEEEKRVEAKAAAFGFSFSSEVEHVPKDIRTPDFFEITHSELGDFLGVPLVSEISWSAILQFQFFLGF</sequence>
<reference evidence="1" key="1">
    <citation type="submission" date="2022-03" db="EMBL/GenBank/DDBJ databases">
        <title>Draft genome sequence of Aduncisulcus paluster, a free-living microaerophilic Fornicata.</title>
        <authorList>
            <person name="Yuyama I."/>
            <person name="Kume K."/>
            <person name="Tamura T."/>
            <person name="Inagaki Y."/>
            <person name="Hashimoto T."/>
        </authorList>
    </citation>
    <scope>NUCLEOTIDE SEQUENCE</scope>
    <source>
        <strain evidence="1">NY0171</strain>
    </source>
</reference>
<comment type="caution">
    <text evidence="1">The sequence shown here is derived from an EMBL/GenBank/DDBJ whole genome shotgun (WGS) entry which is preliminary data.</text>
</comment>
<feature type="non-terminal residue" evidence="1">
    <location>
        <position position="1"/>
    </location>
</feature>
<keyword evidence="2" id="KW-1185">Reference proteome</keyword>
<dbReference type="Proteomes" id="UP001057375">
    <property type="component" value="Unassembled WGS sequence"/>
</dbReference>
<gene>
    <name evidence="1" type="ORF">ADUPG1_001615</name>
</gene>
<feature type="non-terminal residue" evidence="1">
    <location>
        <position position="188"/>
    </location>
</feature>
<evidence type="ECO:0000313" key="1">
    <source>
        <dbReference type="EMBL" id="GKT30648.1"/>
    </source>
</evidence>
<dbReference type="EMBL" id="BQXS01001454">
    <property type="protein sequence ID" value="GKT30648.1"/>
    <property type="molecule type" value="Genomic_DNA"/>
</dbReference>
<protein>
    <submittedName>
        <fullName evidence="1">Uncharacterized protein</fullName>
    </submittedName>
</protein>
<accession>A0ABQ5KDL2</accession>
<organism evidence="1 2">
    <name type="scientific">Aduncisulcus paluster</name>
    <dbReference type="NCBI Taxonomy" id="2918883"/>
    <lineage>
        <taxon>Eukaryota</taxon>
        <taxon>Metamonada</taxon>
        <taxon>Carpediemonas-like organisms</taxon>
        <taxon>Aduncisulcus</taxon>
    </lineage>
</organism>
<evidence type="ECO:0000313" key="2">
    <source>
        <dbReference type="Proteomes" id="UP001057375"/>
    </source>
</evidence>
<proteinExistence type="predicted"/>
<name>A0ABQ5KDL2_9EUKA</name>